<feature type="transmembrane region" description="Helical" evidence="1">
    <location>
        <begin position="108"/>
        <end position="130"/>
    </location>
</feature>
<comment type="caution">
    <text evidence="2">The sequence shown here is derived from an EMBL/GenBank/DDBJ whole genome shotgun (WGS) entry which is preliminary data.</text>
</comment>
<feature type="transmembrane region" description="Helical" evidence="1">
    <location>
        <begin position="23"/>
        <end position="42"/>
    </location>
</feature>
<keyword evidence="1" id="KW-0812">Transmembrane</keyword>
<reference evidence="2 3" key="1">
    <citation type="submission" date="2019-06" db="EMBL/GenBank/DDBJ databases">
        <title>Sequencing the genomes of 1000 actinobacteria strains.</title>
        <authorList>
            <person name="Klenk H.-P."/>
        </authorList>
    </citation>
    <scope>NUCLEOTIDE SEQUENCE [LARGE SCALE GENOMIC DNA]</scope>
    <source>
        <strain evidence="2 3">DSM 44826</strain>
    </source>
</reference>
<organism evidence="2 3">
    <name type="scientific">Kitasatospora viridis</name>
    <dbReference type="NCBI Taxonomy" id="281105"/>
    <lineage>
        <taxon>Bacteria</taxon>
        <taxon>Bacillati</taxon>
        <taxon>Actinomycetota</taxon>
        <taxon>Actinomycetes</taxon>
        <taxon>Kitasatosporales</taxon>
        <taxon>Streptomycetaceae</taxon>
        <taxon>Kitasatospora</taxon>
    </lineage>
</organism>
<protein>
    <submittedName>
        <fullName evidence="2">Low temperature requirement protein LtrA</fullName>
    </submittedName>
</protein>
<feature type="transmembrane region" description="Helical" evidence="1">
    <location>
        <begin position="337"/>
        <end position="365"/>
    </location>
</feature>
<gene>
    <name evidence="2" type="ORF">FHX73_113114</name>
</gene>
<dbReference type="InterPro" id="IPR010640">
    <property type="entry name" value="Low_temperature_requirement_A"/>
</dbReference>
<dbReference type="PANTHER" id="PTHR36840">
    <property type="entry name" value="BLL5714 PROTEIN"/>
    <property type="match status" value="1"/>
</dbReference>
<accession>A0A561UIS1</accession>
<feature type="transmembrane region" description="Helical" evidence="1">
    <location>
        <begin position="82"/>
        <end position="102"/>
    </location>
</feature>
<dbReference type="EMBL" id="VIWT01000001">
    <property type="protein sequence ID" value="TWF99271.1"/>
    <property type="molecule type" value="Genomic_DNA"/>
</dbReference>
<dbReference type="Pfam" id="PF06772">
    <property type="entry name" value="LtrA"/>
    <property type="match status" value="1"/>
</dbReference>
<feature type="transmembrane region" description="Helical" evidence="1">
    <location>
        <begin position="269"/>
        <end position="288"/>
    </location>
</feature>
<feature type="transmembrane region" description="Helical" evidence="1">
    <location>
        <begin position="142"/>
        <end position="169"/>
    </location>
</feature>
<proteinExistence type="predicted"/>
<evidence type="ECO:0000256" key="1">
    <source>
        <dbReference type="SAM" id="Phobius"/>
    </source>
</evidence>
<name>A0A561UIS1_9ACTN</name>
<feature type="transmembrane region" description="Helical" evidence="1">
    <location>
        <begin position="189"/>
        <end position="208"/>
    </location>
</feature>
<feature type="transmembrane region" description="Helical" evidence="1">
    <location>
        <begin position="48"/>
        <end position="70"/>
    </location>
</feature>
<dbReference type="Proteomes" id="UP000317940">
    <property type="component" value="Unassembled WGS sequence"/>
</dbReference>
<sequence length="376" mass="40136">MPDTPRVTTDATSDTLRVSPLEAFLDLVFVFTITQLTASLVHHPTPGGLLRVLVMLAVIWWMYDAFTWLTNAMPPATHTRRALLLLTMVAFLVIAMTIPHAFEGEGAAFGWAYLAVVALHTGMFAANGVARHSVARMGALNGLNAGIVVVGGYLAGSAQLLLWTLAYALQFATPRLVDLPNFQLRPDHFVERHGLVVIIAFGESVIALGTGAVSLAAGPLAVALLSLAVCVALWWAYFGHDDDTRAEHHLAVQGDARRNTLAVRVYNLGHYWLLLGVLLFTAGIHVALERPGEPLGWPAAATTAGGVVLYLLVNSVIRQTMRLGPSGLRLLATGPVAATALLGRLVGGLVELAAIAALLAALFGGEELRRYRARRA</sequence>
<keyword evidence="1" id="KW-0472">Membrane</keyword>
<feature type="transmembrane region" description="Helical" evidence="1">
    <location>
        <begin position="295"/>
        <end position="317"/>
    </location>
</feature>
<dbReference type="PANTHER" id="PTHR36840:SF1">
    <property type="entry name" value="BLL5714 PROTEIN"/>
    <property type="match status" value="1"/>
</dbReference>
<keyword evidence="1" id="KW-1133">Transmembrane helix</keyword>
<evidence type="ECO:0000313" key="2">
    <source>
        <dbReference type="EMBL" id="TWF99271.1"/>
    </source>
</evidence>
<feature type="transmembrane region" description="Helical" evidence="1">
    <location>
        <begin position="215"/>
        <end position="237"/>
    </location>
</feature>
<evidence type="ECO:0000313" key="3">
    <source>
        <dbReference type="Proteomes" id="UP000317940"/>
    </source>
</evidence>
<keyword evidence="3" id="KW-1185">Reference proteome</keyword>
<dbReference type="AlphaFoldDB" id="A0A561UIS1"/>